<dbReference type="EMBL" id="JACBZI010000001">
    <property type="protein sequence ID" value="NYI11433.1"/>
    <property type="molecule type" value="Genomic_DNA"/>
</dbReference>
<reference evidence="2 3" key="1">
    <citation type="submission" date="2020-07" db="EMBL/GenBank/DDBJ databases">
        <title>Sequencing the genomes of 1000 actinobacteria strains.</title>
        <authorList>
            <person name="Klenk H.-P."/>
        </authorList>
    </citation>
    <scope>NUCLEOTIDE SEQUENCE [LARGE SCALE GENOMIC DNA]</scope>
    <source>
        <strain evidence="2 3">DSM 18248</strain>
    </source>
</reference>
<organism evidence="2 3">
    <name type="scientific">Nocardioides marinus</name>
    <dbReference type="NCBI Taxonomy" id="374514"/>
    <lineage>
        <taxon>Bacteria</taxon>
        <taxon>Bacillati</taxon>
        <taxon>Actinomycetota</taxon>
        <taxon>Actinomycetes</taxon>
        <taxon>Propionibacteriales</taxon>
        <taxon>Nocardioidaceae</taxon>
        <taxon>Nocardioides</taxon>
    </lineage>
</organism>
<evidence type="ECO:0000313" key="2">
    <source>
        <dbReference type="EMBL" id="NYI11433.1"/>
    </source>
</evidence>
<dbReference type="InterPro" id="IPR014717">
    <property type="entry name" value="Transl_elong_EF1B/ribsomal_bS6"/>
</dbReference>
<proteinExistence type="predicted"/>
<evidence type="ECO:0000313" key="3">
    <source>
        <dbReference type="Proteomes" id="UP000537326"/>
    </source>
</evidence>
<feature type="region of interest" description="Disordered" evidence="1">
    <location>
        <begin position="105"/>
        <end position="143"/>
    </location>
</feature>
<name>A0A7Y9YFR0_9ACTN</name>
<comment type="caution">
    <text evidence="2">The sequence shown here is derived from an EMBL/GenBank/DDBJ whole genome shotgun (WGS) entry which is preliminary data.</text>
</comment>
<gene>
    <name evidence="2" type="ORF">BKA05_002948</name>
</gene>
<keyword evidence="3" id="KW-1185">Reference proteome</keyword>
<feature type="compositionally biased region" description="Pro residues" evidence="1">
    <location>
        <begin position="115"/>
        <end position="128"/>
    </location>
</feature>
<protein>
    <submittedName>
        <fullName evidence="2">Tfp pilus assembly protein PilO</fullName>
    </submittedName>
</protein>
<dbReference type="Proteomes" id="UP000537326">
    <property type="component" value="Unassembled WGS sequence"/>
</dbReference>
<dbReference type="AlphaFoldDB" id="A0A7Y9YFR0"/>
<sequence>MNLRSTSATAVIGSLVLLLTGALGWVLLLGPTLAHVGEQREAAEAAADRSALLALQLTRLQAKAEDLGDTERAEERLAALFPPTADQPGFFEQIGEIAREAGYAPGDITTLSPSAPAPLAAPAPPPSPTEDGSDPGAAPAAVPSDLAVQTVAMTLEGGYDEARRMLRGLERLDRAFLVRSVSLSADGDSSNLTMSISGATYVAPPVPSPALDETSQAG</sequence>
<dbReference type="RefSeq" id="WP_179532123.1">
    <property type="nucleotide sequence ID" value="NZ_BAAAPP010000008.1"/>
</dbReference>
<evidence type="ECO:0000256" key="1">
    <source>
        <dbReference type="SAM" id="MobiDB-lite"/>
    </source>
</evidence>
<dbReference type="Gene3D" id="3.30.70.60">
    <property type="match status" value="1"/>
</dbReference>
<accession>A0A7Y9YFR0</accession>